<dbReference type="RefSeq" id="WP_382376744.1">
    <property type="nucleotide sequence ID" value="NZ_JBHRZI010000023.1"/>
</dbReference>
<accession>A0ABV8BZQ3</accession>
<dbReference type="Proteomes" id="UP001595690">
    <property type="component" value="Unassembled WGS sequence"/>
</dbReference>
<reference evidence="2" key="1">
    <citation type="journal article" date="2019" name="Int. J. Syst. Evol. Microbiol.">
        <title>The Global Catalogue of Microorganisms (GCM) 10K type strain sequencing project: providing services to taxonomists for standard genome sequencing and annotation.</title>
        <authorList>
            <consortium name="The Broad Institute Genomics Platform"/>
            <consortium name="The Broad Institute Genome Sequencing Center for Infectious Disease"/>
            <person name="Wu L."/>
            <person name="Ma J."/>
        </authorList>
    </citation>
    <scope>NUCLEOTIDE SEQUENCE [LARGE SCALE GENOMIC DNA]</scope>
    <source>
        <strain evidence="2">CGMCC 4.7405</strain>
    </source>
</reference>
<dbReference type="EMBL" id="JBHRZI010000023">
    <property type="protein sequence ID" value="MFC3895198.1"/>
    <property type="molecule type" value="Genomic_DNA"/>
</dbReference>
<evidence type="ECO:0000313" key="1">
    <source>
        <dbReference type="EMBL" id="MFC3895198.1"/>
    </source>
</evidence>
<sequence>MTVHVPEQHRWESPPQPTIHLHLGRGAAADWFSPLSRRMRVLAAAEFPDADTVDLTISRMPHPAMPDAVLADLTALTPDGVHRVRGVGRTPQAAVDRVQQHLAARE</sequence>
<keyword evidence="2" id="KW-1185">Reference proteome</keyword>
<name>A0ABV8BZQ3_9PSEU</name>
<gene>
    <name evidence="1" type="ORF">ACFOWZ_27255</name>
</gene>
<evidence type="ECO:0000313" key="2">
    <source>
        <dbReference type="Proteomes" id="UP001595690"/>
    </source>
</evidence>
<protein>
    <submittedName>
        <fullName evidence="1">Uncharacterized protein</fullName>
    </submittedName>
</protein>
<proteinExistence type="predicted"/>
<comment type="caution">
    <text evidence="1">The sequence shown here is derived from an EMBL/GenBank/DDBJ whole genome shotgun (WGS) entry which is preliminary data.</text>
</comment>
<organism evidence="1 2">
    <name type="scientific">Lentzea rhizosphaerae</name>
    <dbReference type="NCBI Taxonomy" id="2041025"/>
    <lineage>
        <taxon>Bacteria</taxon>
        <taxon>Bacillati</taxon>
        <taxon>Actinomycetota</taxon>
        <taxon>Actinomycetes</taxon>
        <taxon>Pseudonocardiales</taxon>
        <taxon>Pseudonocardiaceae</taxon>
        <taxon>Lentzea</taxon>
    </lineage>
</organism>